<keyword evidence="6" id="KW-0010">Activator</keyword>
<dbReference type="STRING" id="4955.A0A1G4MB74"/>
<dbReference type="Proteomes" id="UP000190831">
    <property type="component" value="Chromosome D"/>
</dbReference>
<evidence type="ECO:0000256" key="2">
    <source>
        <dbReference type="ARBA" id="ARBA00005942"/>
    </source>
</evidence>
<evidence type="ECO:0000256" key="6">
    <source>
        <dbReference type="PIRNR" id="PIRNR007936"/>
    </source>
</evidence>
<dbReference type="GO" id="GO:0016592">
    <property type="term" value="C:mediator complex"/>
    <property type="evidence" value="ECO:0007669"/>
    <property type="project" value="InterPro"/>
</dbReference>
<dbReference type="EMBL" id="LT598492">
    <property type="protein sequence ID" value="SCW01140.1"/>
    <property type="molecule type" value="Genomic_DNA"/>
</dbReference>
<keyword evidence="8" id="KW-1185">Reference proteome</keyword>
<evidence type="ECO:0000313" key="7">
    <source>
        <dbReference type="EMBL" id="SCW01140.1"/>
    </source>
</evidence>
<gene>
    <name evidence="7" type="ORF">LAFE_0D05974G</name>
</gene>
<comment type="function">
    <text evidence="6">Component of the Mediator complex, a coactivator involved in the regulated transcription of nearly all RNA polymerase II-dependent genes. Mediator functions as a bridge to convey information from gene-specific regulatory proteins to the basal RNA polymerase II transcription machinery.</text>
</comment>
<keyword evidence="5" id="KW-0539">Nucleus</keyword>
<dbReference type="AlphaFoldDB" id="A0A1G4MB74"/>
<comment type="subcellular location">
    <subcellularLocation>
        <location evidence="1 6">Nucleus</location>
    </subcellularLocation>
</comment>
<comment type="subunit">
    <text evidence="6">Component of the Mediator complex.</text>
</comment>
<dbReference type="OrthoDB" id="203279at2759"/>
<dbReference type="Gene3D" id="6.10.280.160">
    <property type="entry name" value="Mediator of RNA polymerase II transcription subunit 22"/>
    <property type="match status" value="1"/>
</dbReference>
<proteinExistence type="inferred from homology"/>
<keyword evidence="4 6" id="KW-0804">Transcription</keyword>
<evidence type="ECO:0000256" key="3">
    <source>
        <dbReference type="ARBA" id="ARBA00023015"/>
    </source>
</evidence>
<protein>
    <recommendedName>
        <fullName evidence="6">Mediator of RNA polymerase II transcription subunit 22</fullName>
    </recommendedName>
    <alternativeName>
        <fullName evidence="6">Mediator complex subunit 22</fullName>
    </alternativeName>
</protein>
<name>A0A1G4MB74_LACFM</name>
<evidence type="ECO:0000256" key="1">
    <source>
        <dbReference type="ARBA" id="ARBA00004123"/>
    </source>
</evidence>
<dbReference type="InterPro" id="IPR016530">
    <property type="entry name" value="Med22_Saccharomyce"/>
</dbReference>
<dbReference type="GO" id="GO:0003712">
    <property type="term" value="F:transcription coregulator activity"/>
    <property type="evidence" value="ECO:0007669"/>
    <property type="project" value="InterPro"/>
</dbReference>
<evidence type="ECO:0000256" key="5">
    <source>
        <dbReference type="ARBA" id="ARBA00023242"/>
    </source>
</evidence>
<dbReference type="Pfam" id="PF06179">
    <property type="entry name" value="Med22"/>
    <property type="match status" value="1"/>
</dbReference>
<organism evidence="7 8">
    <name type="scientific">Lachancea fermentati</name>
    <name type="common">Zygosaccharomyces fermentati</name>
    <dbReference type="NCBI Taxonomy" id="4955"/>
    <lineage>
        <taxon>Eukaryota</taxon>
        <taxon>Fungi</taxon>
        <taxon>Dikarya</taxon>
        <taxon>Ascomycota</taxon>
        <taxon>Saccharomycotina</taxon>
        <taxon>Saccharomycetes</taxon>
        <taxon>Saccharomycetales</taxon>
        <taxon>Saccharomycetaceae</taxon>
        <taxon>Lachancea</taxon>
    </lineage>
</organism>
<dbReference type="PIRSF" id="PIRSF007936">
    <property type="entry name" value="SRB6"/>
    <property type="match status" value="1"/>
</dbReference>
<evidence type="ECO:0000256" key="4">
    <source>
        <dbReference type="ARBA" id="ARBA00023163"/>
    </source>
</evidence>
<comment type="similarity">
    <text evidence="2 6">Belongs to the Mediator complex subunit 22 family.</text>
</comment>
<sequence length="121" mass="13634">MSNRALLEQLDRTTEMLSNSLTQLVKYSSILSEEESGAAQREMADSIASVSSEGVAMINTQTMQLIKGIQDLLVMTRSIREKWLLSQVPEKKESEQQEVDYEKCSQMLNSWVNQIVGNSDC</sequence>
<dbReference type="OMA" id="WLLTQIP"/>
<evidence type="ECO:0000313" key="8">
    <source>
        <dbReference type="Proteomes" id="UP000190831"/>
    </source>
</evidence>
<reference evidence="7 8" key="1">
    <citation type="submission" date="2016-03" db="EMBL/GenBank/DDBJ databases">
        <authorList>
            <person name="Devillers H."/>
        </authorList>
    </citation>
    <scope>NUCLEOTIDE SEQUENCE [LARGE SCALE GENOMIC DNA]</scope>
    <source>
        <strain evidence="7">CBS 6772</strain>
    </source>
</reference>
<keyword evidence="3 6" id="KW-0805">Transcription regulation</keyword>
<dbReference type="GO" id="GO:0006357">
    <property type="term" value="P:regulation of transcription by RNA polymerase II"/>
    <property type="evidence" value="ECO:0007669"/>
    <property type="project" value="InterPro"/>
</dbReference>
<dbReference type="InterPro" id="IPR009332">
    <property type="entry name" value="Med22"/>
</dbReference>
<accession>A0A1G4MB74</accession>